<dbReference type="Proteomes" id="UP000297280">
    <property type="component" value="Unassembled WGS sequence"/>
</dbReference>
<name>A0A4Z1KU25_9HELO</name>
<protein>
    <submittedName>
        <fullName evidence="1">Uncharacterized protein</fullName>
    </submittedName>
</protein>
<organism evidence="1 2">
    <name type="scientific">Botrytis porri</name>
    <dbReference type="NCBI Taxonomy" id="87229"/>
    <lineage>
        <taxon>Eukaryota</taxon>
        <taxon>Fungi</taxon>
        <taxon>Dikarya</taxon>
        <taxon>Ascomycota</taxon>
        <taxon>Pezizomycotina</taxon>
        <taxon>Leotiomycetes</taxon>
        <taxon>Helotiales</taxon>
        <taxon>Sclerotiniaceae</taxon>
        <taxon>Botrytis</taxon>
    </lineage>
</organism>
<evidence type="ECO:0000313" key="1">
    <source>
        <dbReference type="EMBL" id="TGO88020.1"/>
    </source>
</evidence>
<gene>
    <name evidence="1" type="ORF">BPOR_0189g00080</name>
</gene>
<dbReference type="AlphaFoldDB" id="A0A4Z1KU25"/>
<evidence type="ECO:0000313" key="2">
    <source>
        <dbReference type="Proteomes" id="UP000297280"/>
    </source>
</evidence>
<reference evidence="1 2" key="1">
    <citation type="submission" date="2017-12" db="EMBL/GenBank/DDBJ databases">
        <title>Comparative genomics of Botrytis spp.</title>
        <authorList>
            <person name="Valero-Jimenez C.A."/>
            <person name="Tapia P."/>
            <person name="Veloso J."/>
            <person name="Silva-Moreno E."/>
            <person name="Staats M."/>
            <person name="Valdes J.H."/>
            <person name="Van Kan J.A.L."/>
        </authorList>
    </citation>
    <scope>NUCLEOTIDE SEQUENCE [LARGE SCALE GENOMIC DNA]</scope>
    <source>
        <strain evidence="1 2">MUCL3349</strain>
    </source>
</reference>
<comment type="caution">
    <text evidence="1">The sequence shown here is derived from an EMBL/GenBank/DDBJ whole genome shotgun (WGS) entry which is preliminary data.</text>
</comment>
<sequence>MSKVTCSTALETKIHSFTVVAHNYKANCIHIASLTTMNVAFLNTSRSCIIIDGSEATWKEDSVNFWNEDWYKENLQETFREQLKA</sequence>
<keyword evidence="2" id="KW-1185">Reference proteome</keyword>
<proteinExistence type="predicted"/>
<accession>A0A4Z1KU25</accession>
<dbReference type="EMBL" id="PQXO01000189">
    <property type="protein sequence ID" value="TGO88020.1"/>
    <property type="molecule type" value="Genomic_DNA"/>
</dbReference>